<keyword evidence="4" id="KW-0406">Ion transport</keyword>
<comment type="similarity">
    <text evidence="2">Belongs to the bacterial solute-binding protein 8 family.</text>
</comment>
<dbReference type="Proteomes" id="UP000092871">
    <property type="component" value="Unassembled WGS sequence"/>
</dbReference>
<dbReference type="OrthoDB" id="63946at2"/>
<feature type="domain" description="Fe/B12 periplasmic-binding" evidence="7">
    <location>
        <begin position="22"/>
        <end position="280"/>
    </location>
</feature>
<dbReference type="InterPro" id="IPR002491">
    <property type="entry name" value="ABC_transptr_periplasmic_BD"/>
</dbReference>
<evidence type="ECO:0000313" key="11">
    <source>
        <dbReference type="Proteomes" id="UP000092871"/>
    </source>
</evidence>
<evidence type="ECO:0000256" key="4">
    <source>
        <dbReference type="ARBA" id="ARBA00022496"/>
    </source>
</evidence>
<keyword evidence="4" id="KW-0410">Iron transport</keyword>
<keyword evidence="3" id="KW-0813">Transport</keyword>
<dbReference type="PANTHER" id="PTHR30532">
    <property type="entry name" value="IRON III DICITRATE-BINDING PERIPLASMIC PROTEIN"/>
    <property type="match status" value="1"/>
</dbReference>
<dbReference type="Gene3D" id="3.40.50.1980">
    <property type="entry name" value="Nitrogenase molybdenum iron protein domain"/>
    <property type="match status" value="2"/>
</dbReference>
<dbReference type="Pfam" id="PF01497">
    <property type="entry name" value="Peripla_BP_2"/>
    <property type="match status" value="1"/>
</dbReference>
<proteinExistence type="inferred from homology"/>
<feature type="chain" id="PRO_5008677091" evidence="6">
    <location>
        <begin position="20"/>
        <end position="280"/>
    </location>
</feature>
<evidence type="ECO:0000313" key="8">
    <source>
        <dbReference type="EMBL" id="SBT19144.1"/>
    </source>
</evidence>
<gene>
    <name evidence="8" type="primary">yclQ_2</name>
    <name evidence="8" type="ORF">MGA5115_03305</name>
    <name evidence="9" type="ORF">MGA5116_03361</name>
</gene>
<dbReference type="Proteomes" id="UP000092840">
    <property type="component" value="Unassembled WGS sequence"/>
</dbReference>
<evidence type="ECO:0000256" key="2">
    <source>
        <dbReference type="ARBA" id="ARBA00008814"/>
    </source>
</evidence>
<reference evidence="9 10" key="2">
    <citation type="submission" date="2016-06" db="EMBL/GenBank/DDBJ databases">
        <authorList>
            <person name="Rodrigo-Torres L."/>
            <person name="Arahal D.R."/>
        </authorList>
    </citation>
    <scope>NUCLEOTIDE SEQUENCE [LARGE SCALE GENOMIC DNA]</scope>
    <source>
        <strain evidence="9 10">CECT 5116</strain>
    </source>
</reference>
<evidence type="ECO:0000256" key="6">
    <source>
        <dbReference type="SAM" id="SignalP"/>
    </source>
</evidence>
<evidence type="ECO:0000256" key="3">
    <source>
        <dbReference type="ARBA" id="ARBA00022448"/>
    </source>
</evidence>
<dbReference type="GO" id="GO:0030288">
    <property type="term" value="C:outer membrane-bounded periplasmic space"/>
    <property type="evidence" value="ECO:0007669"/>
    <property type="project" value="TreeGrafter"/>
</dbReference>
<evidence type="ECO:0000313" key="10">
    <source>
        <dbReference type="Proteomes" id="UP000092840"/>
    </source>
</evidence>
<dbReference type="GO" id="GO:1901678">
    <property type="term" value="P:iron coordination entity transport"/>
    <property type="evidence" value="ECO:0007669"/>
    <property type="project" value="UniProtKB-ARBA"/>
</dbReference>
<dbReference type="EMBL" id="FLRB01000030">
    <property type="protein sequence ID" value="SBT22736.1"/>
    <property type="molecule type" value="Genomic_DNA"/>
</dbReference>
<evidence type="ECO:0000259" key="7">
    <source>
        <dbReference type="PROSITE" id="PS50983"/>
    </source>
</evidence>
<name>A0A1C3JV79_9GAMM</name>
<reference evidence="8 11" key="1">
    <citation type="submission" date="2016-06" db="EMBL/GenBank/DDBJ databases">
        <authorList>
            <person name="Kjaerup R.B."/>
            <person name="Dalgaard T.S."/>
            <person name="Juul-Madsen H.R."/>
        </authorList>
    </citation>
    <scope>NUCLEOTIDE SEQUENCE [LARGE SCALE GENOMIC DNA]</scope>
    <source>
        <strain evidence="8 11">CECT 5115</strain>
    </source>
</reference>
<feature type="signal peptide" evidence="6">
    <location>
        <begin position="1"/>
        <end position="19"/>
    </location>
</feature>
<comment type="subcellular location">
    <subcellularLocation>
        <location evidence="1">Cell envelope</location>
    </subcellularLocation>
</comment>
<organism evidence="8 11">
    <name type="scientific">Marinomonas gallaica</name>
    <dbReference type="NCBI Taxonomy" id="1806667"/>
    <lineage>
        <taxon>Bacteria</taxon>
        <taxon>Pseudomonadati</taxon>
        <taxon>Pseudomonadota</taxon>
        <taxon>Gammaproteobacteria</taxon>
        <taxon>Oceanospirillales</taxon>
        <taxon>Oceanospirillaceae</taxon>
        <taxon>Marinomonas</taxon>
    </lineage>
</organism>
<dbReference type="AlphaFoldDB" id="A0A1C3JV79"/>
<dbReference type="SUPFAM" id="SSF53807">
    <property type="entry name" value="Helical backbone' metal receptor"/>
    <property type="match status" value="1"/>
</dbReference>
<protein>
    <submittedName>
        <fullName evidence="8 9">ABC transporter solute-binding protein YclQ</fullName>
    </submittedName>
</protein>
<accession>A0A1C3JV79</accession>
<dbReference type="InterPro" id="IPR051313">
    <property type="entry name" value="Bact_iron-sidero_bind"/>
</dbReference>
<dbReference type="RefSeq" id="WP_067038397.1">
    <property type="nucleotide sequence ID" value="NZ_FLRA01000026.1"/>
</dbReference>
<keyword evidence="10" id="KW-1185">Reference proteome</keyword>
<keyword evidence="4" id="KW-0408">Iron</keyword>
<evidence type="ECO:0000313" key="9">
    <source>
        <dbReference type="EMBL" id="SBT22736.1"/>
    </source>
</evidence>
<keyword evidence="5 6" id="KW-0732">Signal</keyword>
<dbReference type="PROSITE" id="PS50983">
    <property type="entry name" value="FE_B12_PBP"/>
    <property type="match status" value="1"/>
</dbReference>
<dbReference type="EMBL" id="FLRA01000026">
    <property type="protein sequence ID" value="SBT19144.1"/>
    <property type="molecule type" value="Genomic_DNA"/>
</dbReference>
<evidence type="ECO:0000256" key="1">
    <source>
        <dbReference type="ARBA" id="ARBA00004196"/>
    </source>
</evidence>
<sequence length="280" mass="30375">MKFKQFLMMGAMLAVQAHASERLISYDLGSIDTLRVLQATDQLVGLPKQALPQYLSEFSEAQYSDVGGLKTPNAEAVAEIAPSLIFITARQGEQGVALKKIAPIEMVGLAEGDYWPAFEEHVMKLASHVEKQNEARAVLDALKADLRQMKGRVAGEQVLMVTHNAGGFGVRKDPIASELLGLEQVQLPDSVKPVKHGTRIFVPLTVEDIVASNPKVLYVVDRSQAIGQTDKAVDVDALQSQLKQLGSDTKVAYLTPGLWYLSGNGLESVKLQAQELAQAL</sequence>
<dbReference type="PANTHER" id="PTHR30532:SF28">
    <property type="entry name" value="PETROBACTIN-BINDING PROTEIN YCLQ"/>
    <property type="match status" value="1"/>
</dbReference>
<evidence type="ECO:0000256" key="5">
    <source>
        <dbReference type="ARBA" id="ARBA00022729"/>
    </source>
</evidence>